<organism evidence="1 2">
    <name type="scientific">Moellerella wisconsensis</name>
    <dbReference type="NCBI Taxonomy" id="158849"/>
    <lineage>
        <taxon>Bacteria</taxon>
        <taxon>Pseudomonadati</taxon>
        <taxon>Pseudomonadota</taxon>
        <taxon>Gammaproteobacteria</taxon>
        <taxon>Enterobacterales</taxon>
        <taxon>Morganellaceae</taxon>
        <taxon>Moellerella</taxon>
    </lineage>
</organism>
<evidence type="ECO:0000313" key="2">
    <source>
        <dbReference type="Proteomes" id="UP000829420"/>
    </source>
</evidence>
<sequence>MKERGIIFNSEMVRAILDGRKTQTRRIVNGITSQHAFHEWVISSIHAKDEGRACWSTNAQSMRENPIRLYCPLGEIGDRLYVRETWAVVTHEFDDEGLMVDYAPERPSKEVREQRYSKGYYTGHVIYAADGDFTWCDDDGCVDGRSYWKPSIHMPKWASRITLEIIQMTTIQIGDCIIYHVPNDVWPTTVKELSWGNLNAIIDDAMWLGAPAEIAVAILKNGYCNDNN</sequence>
<accession>A0ACD3YCJ8</accession>
<gene>
    <name evidence="1" type="ORF">MNY70_06980</name>
</gene>
<protein>
    <submittedName>
        <fullName evidence="1">Uncharacterized protein</fullName>
    </submittedName>
</protein>
<evidence type="ECO:0000313" key="1">
    <source>
        <dbReference type="EMBL" id="UNH40169.1"/>
    </source>
</evidence>
<dbReference type="EMBL" id="CP093255">
    <property type="protein sequence ID" value="UNH40169.1"/>
    <property type="molecule type" value="Genomic_DNA"/>
</dbReference>
<keyword evidence="2" id="KW-1185">Reference proteome</keyword>
<dbReference type="Proteomes" id="UP000829420">
    <property type="component" value="Chromosome"/>
</dbReference>
<proteinExistence type="predicted"/>
<name>A0ACD3YCJ8_9GAMM</name>
<reference evidence="1" key="1">
    <citation type="submission" date="2022-03" db="EMBL/GenBank/DDBJ databases">
        <title>ESBL-producing Moellerella wisconsensis and Escherichia marmotae isolated from wild game meat.</title>
        <authorList>
            <person name="Biggel M."/>
        </authorList>
    </citation>
    <scope>NUCLEOTIDE SEQUENCE</scope>
    <source>
        <strain evidence="1">W1</strain>
    </source>
</reference>